<evidence type="ECO:0000313" key="1">
    <source>
        <dbReference type="EMBL" id="KAA6371409.1"/>
    </source>
</evidence>
<dbReference type="AlphaFoldDB" id="A0A5J4ULM9"/>
<gene>
    <name evidence="1" type="ORF">EZS28_033064</name>
</gene>
<evidence type="ECO:0000313" key="2">
    <source>
        <dbReference type="Proteomes" id="UP000324800"/>
    </source>
</evidence>
<dbReference type="EMBL" id="SNRW01014497">
    <property type="protein sequence ID" value="KAA6371409.1"/>
    <property type="molecule type" value="Genomic_DNA"/>
</dbReference>
<accession>A0A5J4ULM9</accession>
<sequence>MINTPNALHSFCALTICKINIHFSQENDIQTFSVRHSSRGCLSLIWLYGDASAHSELINARYVGVLVIAISTAGGSGEEQNLEIRDRLDFISYFIRCLNKGRKSSWVPSFPTQPLLAHRSNEQIEEEGGIEEIDSQLINKGDYVHIKTDANEAKGWILNYFIEQGNQRPIWYNW</sequence>
<organism evidence="1 2">
    <name type="scientific">Streblomastix strix</name>
    <dbReference type="NCBI Taxonomy" id="222440"/>
    <lineage>
        <taxon>Eukaryota</taxon>
        <taxon>Metamonada</taxon>
        <taxon>Preaxostyla</taxon>
        <taxon>Oxymonadida</taxon>
        <taxon>Streblomastigidae</taxon>
        <taxon>Streblomastix</taxon>
    </lineage>
</organism>
<comment type="caution">
    <text evidence="1">The sequence shown here is derived from an EMBL/GenBank/DDBJ whole genome shotgun (WGS) entry which is preliminary data.</text>
</comment>
<dbReference type="Proteomes" id="UP000324800">
    <property type="component" value="Unassembled WGS sequence"/>
</dbReference>
<name>A0A5J4ULM9_9EUKA</name>
<reference evidence="1 2" key="1">
    <citation type="submission" date="2019-03" db="EMBL/GenBank/DDBJ databases">
        <title>Single cell metagenomics reveals metabolic interactions within the superorganism composed of flagellate Streblomastix strix and complex community of Bacteroidetes bacteria on its surface.</title>
        <authorList>
            <person name="Treitli S.C."/>
            <person name="Kolisko M."/>
            <person name="Husnik F."/>
            <person name="Keeling P."/>
            <person name="Hampl V."/>
        </authorList>
    </citation>
    <scope>NUCLEOTIDE SEQUENCE [LARGE SCALE GENOMIC DNA]</scope>
    <source>
        <strain evidence="1">ST1C</strain>
    </source>
</reference>
<protein>
    <submittedName>
        <fullName evidence="1">Uncharacterized protein</fullName>
    </submittedName>
</protein>
<proteinExistence type="predicted"/>